<evidence type="ECO:0000259" key="9">
    <source>
        <dbReference type="Pfam" id="PF18463"/>
    </source>
</evidence>
<dbReference type="InterPro" id="IPR041052">
    <property type="entry name" value="PCSK9_C2"/>
</dbReference>
<evidence type="ECO:0000313" key="12">
    <source>
        <dbReference type="Proteomes" id="UP000533896"/>
    </source>
</evidence>
<dbReference type="InterPro" id="IPR041254">
    <property type="entry name" value="PCSK9_C1"/>
</dbReference>
<dbReference type="GO" id="GO:0006508">
    <property type="term" value="P:proteolysis"/>
    <property type="evidence" value="ECO:0007669"/>
    <property type="project" value="UniProtKB-KW"/>
</dbReference>
<evidence type="ECO:0000256" key="2">
    <source>
        <dbReference type="ARBA" id="ARBA00022670"/>
    </source>
</evidence>
<feature type="compositionally biased region" description="Pro residues" evidence="6">
    <location>
        <begin position="147"/>
        <end position="157"/>
    </location>
</feature>
<feature type="domain" description="Peptidase S8/S53" evidence="7">
    <location>
        <begin position="46"/>
        <end position="127"/>
    </location>
</feature>
<sequence>ALKLPHVESVEEDAYVFAQSIPWNLGRILPPQPGSGAYSPPNKGDRVEIYLLDTSVQSTHREIEGRVLVTDFENVPEEDGTRFHRQASKCDSHGTHMAGVLSGRDAGVAAGANIRSLRVLNCQGKGTVSGTLIGESPHTPERSVLPPGAPSPRPPPARASCPSSCPPQAWSSSRRRWRLSPTCRCCVARRELCICCATPGAHRGPPRLLAGIAAMLLSAEPQLSIAELRQHLLHFAAKDVMDMAWFPEEQRLQTPNSVAALPARLGADEQLYCRSVWSARSALTRHATAVARCAGHEEMLSCSSFSRSGRRLGEHMEEKDGQKQCMAHNAFRGRGVYAIARCCTWPRAKCRINASSSAAEGASCSPRDHVLTGCSFHSPAAALGDGGRAVPGLGSRPSRCAGRTEVMAHALCCPAAGLECRVKEHESPGSAEKVTVSCDDGWTLTGCNAHSQSPGTMGAYAVDDTCVAASVPGSSAAMAIAICCRSR</sequence>
<proteinExistence type="inferred from homology"/>
<evidence type="ECO:0000313" key="11">
    <source>
        <dbReference type="EMBL" id="NXE07866.1"/>
    </source>
</evidence>
<evidence type="ECO:0000256" key="5">
    <source>
        <dbReference type="ARBA" id="ARBA00023145"/>
    </source>
</evidence>
<feature type="non-terminal residue" evidence="11">
    <location>
        <position position="1"/>
    </location>
</feature>
<dbReference type="Pfam" id="PF18463">
    <property type="entry name" value="PCSK9_C3"/>
    <property type="match status" value="1"/>
</dbReference>
<dbReference type="Gene3D" id="3.40.50.200">
    <property type="entry name" value="Peptidase S8/S53 domain"/>
    <property type="match status" value="2"/>
</dbReference>
<organism evidence="11 12">
    <name type="scientific">Lophotis ruficrista</name>
    <dbReference type="NCBI Taxonomy" id="172689"/>
    <lineage>
        <taxon>Eukaryota</taxon>
        <taxon>Metazoa</taxon>
        <taxon>Chordata</taxon>
        <taxon>Craniata</taxon>
        <taxon>Vertebrata</taxon>
        <taxon>Euteleostomi</taxon>
        <taxon>Archelosauria</taxon>
        <taxon>Archosauria</taxon>
        <taxon>Dinosauria</taxon>
        <taxon>Saurischia</taxon>
        <taxon>Theropoda</taxon>
        <taxon>Coelurosauria</taxon>
        <taxon>Aves</taxon>
        <taxon>Neognathae</taxon>
        <taxon>Neoaves</taxon>
        <taxon>Otidimorphae</taxon>
        <taxon>Otidiformes</taxon>
        <taxon>Otididae</taxon>
        <taxon>Lophotis</taxon>
    </lineage>
</organism>
<dbReference type="GO" id="GO:0004252">
    <property type="term" value="F:serine-type endopeptidase activity"/>
    <property type="evidence" value="ECO:0007669"/>
    <property type="project" value="InterPro"/>
</dbReference>
<dbReference type="InterPro" id="IPR050131">
    <property type="entry name" value="Peptidase_S8_subtilisin-like"/>
</dbReference>
<evidence type="ECO:0000256" key="3">
    <source>
        <dbReference type="ARBA" id="ARBA00022729"/>
    </source>
</evidence>
<dbReference type="FunFam" id="2.60.120.690:FF:000001">
    <property type="entry name" value="Proprotein convertase subtilisin/kexin type 9"/>
    <property type="match status" value="1"/>
</dbReference>
<comment type="similarity">
    <text evidence="1">Belongs to the peptidase S8 family.</text>
</comment>
<dbReference type="Pfam" id="PF18464">
    <property type="entry name" value="PCSK9_C2"/>
    <property type="match status" value="1"/>
</dbReference>
<accession>A0A7K8JSV4</accession>
<dbReference type="InterPro" id="IPR041051">
    <property type="entry name" value="PCSK9_C3"/>
</dbReference>
<feature type="domain" description="Proprotein convertase subtilisin/kexin type 9 C-terminal" evidence="10">
    <location>
        <begin position="352"/>
        <end position="412"/>
    </location>
</feature>
<protein>
    <submittedName>
        <fullName evidence="11">PCSK9 convertase</fullName>
    </submittedName>
</protein>
<keyword evidence="5" id="KW-0865">Zymogen</keyword>
<evidence type="ECO:0000256" key="6">
    <source>
        <dbReference type="SAM" id="MobiDB-lite"/>
    </source>
</evidence>
<dbReference type="Pfam" id="PF18459">
    <property type="entry name" value="PCSK9_C1"/>
    <property type="match status" value="1"/>
</dbReference>
<feature type="compositionally biased region" description="Low complexity" evidence="6">
    <location>
        <begin position="158"/>
        <end position="171"/>
    </location>
</feature>
<feature type="region of interest" description="Disordered" evidence="6">
    <location>
        <begin position="130"/>
        <end position="171"/>
    </location>
</feature>
<dbReference type="InterPro" id="IPR000209">
    <property type="entry name" value="Peptidase_S8/S53_dom"/>
</dbReference>
<evidence type="ECO:0000256" key="1">
    <source>
        <dbReference type="ARBA" id="ARBA00011073"/>
    </source>
</evidence>
<evidence type="ECO:0000256" key="4">
    <source>
        <dbReference type="ARBA" id="ARBA00022825"/>
    </source>
</evidence>
<evidence type="ECO:0000259" key="10">
    <source>
        <dbReference type="Pfam" id="PF18464"/>
    </source>
</evidence>
<gene>
    <name evidence="11" type="primary">Pcsk9</name>
    <name evidence="11" type="ORF">LOPRUF_R11362</name>
</gene>
<feature type="domain" description="Proprotein convertase subtilisin/kexin type 9 C-terminal" evidence="9">
    <location>
        <begin position="415"/>
        <end position="487"/>
    </location>
</feature>
<dbReference type="AlphaFoldDB" id="A0A7K8JSV4"/>
<evidence type="ECO:0000259" key="7">
    <source>
        <dbReference type="Pfam" id="PF00082"/>
    </source>
</evidence>
<dbReference type="GO" id="GO:0005615">
    <property type="term" value="C:extracellular space"/>
    <property type="evidence" value="ECO:0007669"/>
    <property type="project" value="TreeGrafter"/>
</dbReference>
<dbReference type="CDD" id="cd16839">
    <property type="entry name" value="PCSK9_C-CRD"/>
    <property type="match status" value="1"/>
</dbReference>
<feature type="non-terminal residue" evidence="11">
    <location>
        <position position="487"/>
    </location>
</feature>
<feature type="domain" description="Proprotein convertase subtilisin/kexin type 9 C-terminal" evidence="8">
    <location>
        <begin position="266"/>
        <end position="347"/>
    </location>
</feature>
<comment type="caution">
    <text evidence="11">The sequence shown here is derived from an EMBL/GenBank/DDBJ whole genome shotgun (WGS) entry which is preliminary data.</text>
</comment>
<keyword evidence="2" id="KW-0645">Protease</keyword>
<dbReference type="InterPro" id="IPR036852">
    <property type="entry name" value="Peptidase_S8/S53_dom_sf"/>
</dbReference>
<keyword evidence="4" id="KW-0378">Hydrolase</keyword>
<keyword evidence="4" id="KW-0720">Serine protease</keyword>
<reference evidence="11 12" key="1">
    <citation type="submission" date="2019-09" db="EMBL/GenBank/DDBJ databases">
        <title>Bird 10,000 Genomes (B10K) Project - Family phase.</title>
        <authorList>
            <person name="Zhang G."/>
        </authorList>
    </citation>
    <scope>NUCLEOTIDE SEQUENCE [LARGE SCALE GENOMIC DNA]</scope>
    <source>
        <strain evidence="11">B10K-CU-031-23</strain>
    </source>
</reference>
<dbReference type="SUPFAM" id="SSF52743">
    <property type="entry name" value="Subtilisin-like"/>
    <property type="match status" value="1"/>
</dbReference>
<dbReference type="Pfam" id="PF00082">
    <property type="entry name" value="Peptidase_S8"/>
    <property type="match status" value="1"/>
</dbReference>
<dbReference type="PANTHER" id="PTHR43806">
    <property type="entry name" value="PEPTIDASE S8"/>
    <property type="match status" value="1"/>
</dbReference>
<name>A0A7K8JSV4_9AVES</name>
<keyword evidence="12" id="KW-1185">Reference proteome</keyword>
<dbReference type="OrthoDB" id="206201at2759"/>
<dbReference type="EMBL" id="VWYV01000223">
    <property type="protein sequence ID" value="NXE07866.1"/>
    <property type="molecule type" value="Genomic_DNA"/>
</dbReference>
<dbReference type="Proteomes" id="UP000533896">
    <property type="component" value="Unassembled WGS sequence"/>
</dbReference>
<evidence type="ECO:0000259" key="8">
    <source>
        <dbReference type="Pfam" id="PF18459"/>
    </source>
</evidence>
<keyword evidence="3" id="KW-0732">Signal</keyword>
<dbReference type="Gene3D" id="2.60.120.690">
    <property type="entry name" value="Proprotein convertase subtilisin/kexin type 9"/>
    <property type="match status" value="1"/>
</dbReference>
<dbReference type="PANTHER" id="PTHR43806:SF60">
    <property type="entry name" value="PROPROTEIN CONVERTASE SUBTILISIN_KEXIN TYPE 9"/>
    <property type="match status" value="1"/>
</dbReference>